<dbReference type="Gene3D" id="3.40.50.150">
    <property type="entry name" value="Vaccinia Virus protein VP39"/>
    <property type="match status" value="1"/>
</dbReference>
<evidence type="ECO:0000256" key="4">
    <source>
        <dbReference type="ARBA" id="ARBA00022679"/>
    </source>
</evidence>
<dbReference type="InterPro" id="IPR029063">
    <property type="entry name" value="SAM-dependent_MTases_sf"/>
</dbReference>
<dbReference type="GO" id="GO:0009307">
    <property type="term" value="P:DNA restriction-modification system"/>
    <property type="evidence" value="ECO:0007669"/>
    <property type="project" value="UniProtKB-KW"/>
</dbReference>
<name>A0A2T5HIP2_9PROT</name>
<dbReference type="Gene3D" id="1.20.1260.30">
    <property type="match status" value="1"/>
</dbReference>
<reference evidence="10 11" key="1">
    <citation type="submission" date="2018-04" db="EMBL/GenBank/DDBJ databases">
        <title>Active sludge and wastewater microbial communities from Klosterneuburg, Austria.</title>
        <authorList>
            <person name="Wagner M."/>
        </authorList>
    </citation>
    <scope>NUCLEOTIDE SEQUENCE [LARGE SCALE GENOMIC DNA]</scope>
    <source>
        <strain evidence="10 11">Nm49</strain>
    </source>
</reference>
<dbReference type="Pfam" id="PF02384">
    <property type="entry name" value="N6_Mtase"/>
    <property type="match status" value="1"/>
</dbReference>
<evidence type="ECO:0000259" key="9">
    <source>
        <dbReference type="Pfam" id="PF12161"/>
    </source>
</evidence>
<dbReference type="AlphaFoldDB" id="A0A2T5HIP2"/>
<comment type="caution">
    <text evidence="10">The sequence shown here is derived from an EMBL/GenBank/DDBJ whole genome shotgun (WGS) entry which is preliminary data.</text>
</comment>
<feature type="domain" description="N6 adenine-specific DNA methyltransferase N-terminal" evidence="9">
    <location>
        <begin position="10"/>
        <end position="48"/>
    </location>
</feature>
<organism evidence="10 11">
    <name type="scientific">Nitrosomonas oligotropha</name>
    <dbReference type="NCBI Taxonomy" id="42354"/>
    <lineage>
        <taxon>Bacteria</taxon>
        <taxon>Pseudomonadati</taxon>
        <taxon>Pseudomonadota</taxon>
        <taxon>Betaproteobacteria</taxon>
        <taxon>Nitrosomonadales</taxon>
        <taxon>Nitrosomonadaceae</taxon>
        <taxon>Nitrosomonas</taxon>
    </lineage>
</organism>
<keyword evidence="4" id="KW-0808">Transferase</keyword>
<dbReference type="Proteomes" id="UP000244128">
    <property type="component" value="Unassembled WGS sequence"/>
</dbReference>
<feature type="domain" description="DNA methylase adenine-specific" evidence="8">
    <location>
        <begin position="90"/>
        <end position="129"/>
    </location>
</feature>
<sequence length="170" mass="19063">MAIKKSELYSSLWSSCDELRGGMDASQYKDYVLVMLFIKYVSDKYAGQPFAPITIPPGASFKDMVDRLTNLIAIFENKALDFSKNRAEGDDILGDAYEYLMRHFATESGKSKGQFYTPAEVSRIMARIIGIDQAATSGLARMNMILHDNPGAEIKQSMMQNLLTDRVRLV</sequence>
<dbReference type="EC" id="2.1.1.72" evidence="2"/>
<keyword evidence="6" id="KW-0680">Restriction system</keyword>
<dbReference type="Pfam" id="PF12161">
    <property type="entry name" value="HsdM_N"/>
    <property type="match status" value="1"/>
</dbReference>
<evidence type="ECO:0000256" key="2">
    <source>
        <dbReference type="ARBA" id="ARBA00011900"/>
    </source>
</evidence>
<protein>
    <recommendedName>
        <fullName evidence="2">site-specific DNA-methyltransferase (adenine-specific)</fullName>
        <ecNumber evidence="2">2.1.1.72</ecNumber>
    </recommendedName>
</protein>
<evidence type="ECO:0000256" key="7">
    <source>
        <dbReference type="ARBA" id="ARBA00047942"/>
    </source>
</evidence>
<evidence type="ECO:0000256" key="3">
    <source>
        <dbReference type="ARBA" id="ARBA00022603"/>
    </source>
</evidence>
<keyword evidence="3" id="KW-0489">Methyltransferase</keyword>
<evidence type="ECO:0000313" key="11">
    <source>
        <dbReference type="Proteomes" id="UP000244128"/>
    </source>
</evidence>
<dbReference type="GO" id="GO:0032259">
    <property type="term" value="P:methylation"/>
    <property type="evidence" value="ECO:0007669"/>
    <property type="project" value="UniProtKB-KW"/>
</dbReference>
<dbReference type="PANTHER" id="PTHR42933">
    <property type="entry name" value="SLR6095 PROTEIN"/>
    <property type="match status" value="1"/>
</dbReference>
<comment type="catalytic activity">
    <reaction evidence="7">
        <text>a 2'-deoxyadenosine in DNA + S-adenosyl-L-methionine = an N(6)-methyl-2'-deoxyadenosine in DNA + S-adenosyl-L-homocysteine + H(+)</text>
        <dbReference type="Rhea" id="RHEA:15197"/>
        <dbReference type="Rhea" id="RHEA-COMP:12418"/>
        <dbReference type="Rhea" id="RHEA-COMP:12419"/>
        <dbReference type="ChEBI" id="CHEBI:15378"/>
        <dbReference type="ChEBI" id="CHEBI:57856"/>
        <dbReference type="ChEBI" id="CHEBI:59789"/>
        <dbReference type="ChEBI" id="CHEBI:90615"/>
        <dbReference type="ChEBI" id="CHEBI:90616"/>
        <dbReference type="EC" id="2.1.1.72"/>
    </reaction>
</comment>
<dbReference type="GO" id="GO:0008170">
    <property type="term" value="F:N-methyltransferase activity"/>
    <property type="evidence" value="ECO:0007669"/>
    <property type="project" value="InterPro"/>
</dbReference>
<dbReference type="PANTHER" id="PTHR42933:SF3">
    <property type="entry name" value="TYPE I RESTRICTION ENZYME MJAVIII METHYLASE SUBUNIT"/>
    <property type="match status" value="1"/>
</dbReference>
<dbReference type="EMBL" id="QAOI01000030">
    <property type="protein sequence ID" value="PTQ71451.1"/>
    <property type="molecule type" value="Genomic_DNA"/>
</dbReference>
<gene>
    <name evidence="10" type="ORF">C8R26_13040</name>
</gene>
<dbReference type="GO" id="GO:0009007">
    <property type="term" value="F:site-specific DNA-methyltransferase (adenine-specific) activity"/>
    <property type="evidence" value="ECO:0007669"/>
    <property type="project" value="UniProtKB-EC"/>
</dbReference>
<evidence type="ECO:0000256" key="6">
    <source>
        <dbReference type="ARBA" id="ARBA00022747"/>
    </source>
</evidence>
<dbReference type="InterPro" id="IPR022749">
    <property type="entry name" value="D12N6_MeTrfase_N"/>
</dbReference>
<dbReference type="InterPro" id="IPR051537">
    <property type="entry name" value="DNA_Adenine_Mtase"/>
</dbReference>
<evidence type="ECO:0000313" key="10">
    <source>
        <dbReference type="EMBL" id="PTQ71451.1"/>
    </source>
</evidence>
<evidence type="ECO:0000256" key="1">
    <source>
        <dbReference type="ARBA" id="ARBA00006594"/>
    </source>
</evidence>
<comment type="similarity">
    <text evidence="1">Belongs to the N(4)/N(6)-methyltransferase family.</text>
</comment>
<dbReference type="InterPro" id="IPR038333">
    <property type="entry name" value="T1MK-like_N_sf"/>
</dbReference>
<dbReference type="RefSeq" id="WP_258193097.1">
    <property type="nucleotide sequence ID" value="NZ_QAOI01000030.1"/>
</dbReference>
<proteinExistence type="inferred from homology"/>
<accession>A0A2T5HIP2</accession>
<dbReference type="InterPro" id="IPR003356">
    <property type="entry name" value="DNA_methylase_A-5"/>
</dbReference>
<evidence type="ECO:0000256" key="5">
    <source>
        <dbReference type="ARBA" id="ARBA00022691"/>
    </source>
</evidence>
<dbReference type="GO" id="GO:0003677">
    <property type="term" value="F:DNA binding"/>
    <property type="evidence" value="ECO:0007669"/>
    <property type="project" value="InterPro"/>
</dbReference>
<dbReference type="SUPFAM" id="SSF53335">
    <property type="entry name" value="S-adenosyl-L-methionine-dependent methyltransferases"/>
    <property type="match status" value="1"/>
</dbReference>
<keyword evidence="5" id="KW-0949">S-adenosyl-L-methionine</keyword>
<evidence type="ECO:0000259" key="8">
    <source>
        <dbReference type="Pfam" id="PF02384"/>
    </source>
</evidence>